<dbReference type="AlphaFoldDB" id="K1JUI2"/>
<keyword evidence="1" id="KW-1133">Transmembrane helix</keyword>
<feature type="transmembrane region" description="Helical" evidence="1">
    <location>
        <begin position="183"/>
        <end position="205"/>
    </location>
</feature>
<reference evidence="3 4" key="1">
    <citation type="submission" date="2012-05" db="EMBL/GenBank/DDBJ databases">
        <title>The Genome Sequence of Sutterella wadsworthensis 2_1_59BFAA.</title>
        <authorList>
            <consortium name="The Broad Institute Genome Sequencing Platform"/>
            <person name="Earl A."/>
            <person name="Ward D."/>
            <person name="Feldgarden M."/>
            <person name="Gevers D."/>
            <person name="Daigneault M."/>
            <person name="Strauss J."/>
            <person name="Allen-Vercoe E."/>
            <person name="Walker B."/>
            <person name="Young S.K."/>
            <person name="Zeng Q."/>
            <person name="Gargeya S."/>
            <person name="Fitzgerald M."/>
            <person name="Haas B."/>
            <person name="Abouelleil A."/>
            <person name="Alvarado L."/>
            <person name="Arachchi H.M."/>
            <person name="Berlin A.M."/>
            <person name="Chapman S.B."/>
            <person name="Goldberg J."/>
            <person name="Griggs A."/>
            <person name="Gujja S."/>
            <person name="Hansen M."/>
            <person name="Howarth C."/>
            <person name="Imamovic A."/>
            <person name="Larimer J."/>
            <person name="McCowen C."/>
            <person name="Montmayeur A."/>
            <person name="Murphy C."/>
            <person name="Neiman D."/>
            <person name="Pearson M."/>
            <person name="Priest M."/>
            <person name="Roberts A."/>
            <person name="Saif S."/>
            <person name="Shea T."/>
            <person name="Sisk P."/>
            <person name="Sykes S."/>
            <person name="Wortman J."/>
            <person name="Nusbaum C."/>
            <person name="Birren B."/>
        </authorList>
    </citation>
    <scope>NUCLEOTIDE SEQUENCE [LARGE SCALE GENOMIC DNA]</scope>
    <source>
        <strain evidence="3 4">2_1_59BFAA</strain>
    </source>
</reference>
<feature type="transmembrane region" description="Helical" evidence="1">
    <location>
        <begin position="250"/>
        <end position="271"/>
    </location>
</feature>
<dbReference type="Proteomes" id="UP000005835">
    <property type="component" value="Unassembled WGS sequence"/>
</dbReference>
<dbReference type="SUPFAM" id="SSF103481">
    <property type="entry name" value="Multidrug resistance efflux transporter EmrE"/>
    <property type="match status" value="2"/>
</dbReference>
<feature type="domain" description="EamA" evidence="2">
    <location>
        <begin position="161"/>
        <end position="293"/>
    </location>
</feature>
<keyword evidence="1" id="KW-0812">Transmembrane</keyword>
<comment type="caution">
    <text evidence="3">The sequence shown here is derived from an EMBL/GenBank/DDBJ whole genome shotgun (WGS) entry which is preliminary data.</text>
</comment>
<dbReference type="InterPro" id="IPR000620">
    <property type="entry name" value="EamA_dom"/>
</dbReference>
<feature type="transmembrane region" description="Helical" evidence="1">
    <location>
        <begin position="12"/>
        <end position="32"/>
    </location>
</feature>
<sequence length="298" mass="31818">MPVDRSNLTGVALVLLAGILWGAMGTSVQYLFSSGAFETPLELVTLRQLCAGSLFVLVMSLVRPRAIWRLWTDRRMVIDAAVSGALLFGAHNAFFESIYYSNAGTGAILLVTVSLWCGLWSAIVNRRPVPRLEIACFLLAAAGVSLIVTDGDFSGLVFSPMAIVWGLVSSFMAAAYNIQSKRLVARAGVVPALAWGLVFGGVWASVFCNPLSISAEWTAASAGAFAFLVLFGTMFAFWSFLAGLRHVSPVVAGLLNSAEPLAGYFFSMLFLGDVLGFWQTAGIALVIANVALLAFRKN</sequence>
<feature type="transmembrane region" description="Helical" evidence="1">
    <location>
        <begin position="132"/>
        <end position="149"/>
    </location>
</feature>
<dbReference type="PATRIC" id="fig|742823.3.peg.2111"/>
<proteinExistence type="predicted"/>
<dbReference type="GO" id="GO:0016020">
    <property type="term" value="C:membrane"/>
    <property type="evidence" value="ECO:0007669"/>
    <property type="project" value="InterPro"/>
</dbReference>
<dbReference type="EMBL" id="ADMG01000047">
    <property type="protein sequence ID" value="EKB30278.1"/>
    <property type="molecule type" value="Genomic_DNA"/>
</dbReference>
<feature type="transmembrane region" description="Helical" evidence="1">
    <location>
        <begin position="107"/>
        <end position="125"/>
    </location>
</feature>
<organism evidence="3 4">
    <name type="scientific">Sutterella wadsworthensis 2_1_59BFAA</name>
    <dbReference type="NCBI Taxonomy" id="742823"/>
    <lineage>
        <taxon>Bacteria</taxon>
        <taxon>Pseudomonadati</taxon>
        <taxon>Pseudomonadota</taxon>
        <taxon>Betaproteobacteria</taxon>
        <taxon>Burkholderiales</taxon>
        <taxon>Sutterellaceae</taxon>
        <taxon>Sutterella</taxon>
    </lineage>
</organism>
<evidence type="ECO:0000259" key="2">
    <source>
        <dbReference type="Pfam" id="PF00892"/>
    </source>
</evidence>
<feature type="transmembrane region" description="Helical" evidence="1">
    <location>
        <begin position="155"/>
        <end position="176"/>
    </location>
</feature>
<dbReference type="PANTHER" id="PTHR22911:SF79">
    <property type="entry name" value="MOBA-LIKE NTP TRANSFERASE DOMAIN-CONTAINING PROTEIN"/>
    <property type="match status" value="1"/>
</dbReference>
<dbReference type="RefSeq" id="WP_005436870.1">
    <property type="nucleotide sequence ID" value="NZ_JH815520.1"/>
</dbReference>
<feature type="transmembrane region" description="Helical" evidence="1">
    <location>
        <begin position="217"/>
        <end position="238"/>
    </location>
</feature>
<dbReference type="eggNOG" id="COG0697">
    <property type="taxonomic scope" value="Bacteria"/>
</dbReference>
<gene>
    <name evidence="3" type="ORF">HMPREF9465_02104</name>
</gene>
<dbReference type="PANTHER" id="PTHR22911">
    <property type="entry name" value="ACYL-MALONYL CONDENSING ENZYME-RELATED"/>
    <property type="match status" value="1"/>
</dbReference>
<feature type="transmembrane region" description="Helical" evidence="1">
    <location>
        <begin position="76"/>
        <end position="95"/>
    </location>
</feature>
<dbReference type="STRING" id="742823.HMPREF9465_02104"/>
<evidence type="ECO:0000313" key="4">
    <source>
        <dbReference type="Proteomes" id="UP000005835"/>
    </source>
</evidence>
<accession>K1JUI2</accession>
<name>K1JUI2_9BURK</name>
<keyword evidence="1" id="KW-0472">Membrane</keyword>
<dbReference type="InterPro" id="IPR037185">
    <property type="entry name" value="EmrE-like"/>
</dbReference>
<dbReference type="HOGENOM" id="CLU_033863_19_0_4"/>
<dbReference type="Pfam" id="PF00892">
    <property type="entry name" value="EamA"/>
    <property type="match status" value="2"/>
</dbReference>
<evidence type="ECO:0000313" key="3">
    <source>
        <dbReference type="EMBL" id="EKB30278.1"/>
    </source>
</evidence>
<evidence type="ECO:0000256" key="1">
    <source>
        <dbReference type="SAM" id="Phobius"/>
    </source>
</evidence>
<feature type="domain" description="EamA" evidence="2">
    <location>
        <begin position="9"/>
        <end position="149"/>
    </location>
</feature>
<feature type="transmembrane region" description="Helical" evidence="1">
    <location>
        <begin position="277"/>
        <end position="295"/>
    </location>
</feature>
<dbReference type="OrthoDB" id="8586862at2"/>
<feature type="transmembrane region" description="Helical" evidence="1">
    <location>
        <begin position="44"/>
        <end position="64"/>
    </location>
</feature>
<protein>
    <recommendedName>
        <fullName evidence="2">EamA domain-containing protein</fullName>
    </recommendedName>
</protein>
<keyword evidence="4" id="KW-1185">Reference proteome</keyword>